<dbReference type="OrthoDB" id="543156at2759"/>
<organism evidence="1 2">
    <name type="scientific">Hymenoscyphus fraxineus</name>
    <dbReference type="NCBI Taxonomy" id="746836"/>
    <lineage>
        <taxon>Eukaryota</taxon>
        <taxon>Fungi</taxon>
        <taxon>Dikarya</taxon>
        <taxon>Ascomycota</taxon>
        <taxon>Pezizomycotina</taxon>
        <taxon>Leotiomycetes</taxon>
        <taxon>Helotiales</taxon>
        <taxon>Helotiaceae</taxon>
        <taxon>Hymenoscyphus</taxon>
    </lineage>
</organism>
<dbReference type="EMBL" id="CAJVRL010000001">
    <property type="protein sequence ID" value="CAG8949033.1"/>
    <property type="molecule type" value="Genomic_DNA"/>
</dbReference>
<dbReference type="Proteomes" id="UP000696280">
    <property type="component" value="Unassembled WGS sequence"/>
</dbReference>
<dbReference type="InterPro" id="IPR029062">
    <property type="entry name" value="Class_I_gatase-like"/>
</dbReference>
<evidence type="ECO:0000313" key="2">
    <source>
        <dbReference type="Proteomes" id="UP000696280"/>
    </source>
</evidence>
<dbReference type="Gene3D" id="3.40.50.880">
    <property type="match status" value="1"/>
</dbReference>
<proteinExistence type="predicted"/>
<protein>
    <submittedName>
        <fullName evidence="1">Uncharacterized protein</fullName>
    </submittedName>
</protein>
<keyword evidence="2" id="KW-1185">Reference proteome</keyword>
<reference evidence="1" key="1">
    <citation type="submission" date="2021-07" db="EMBL/GenBank/DDBJ databases">
        <authorList>
            <person name="Durling M."/>
        </authorList>
    </citation>
    <scope>NUCLEOTIDE SEQUENCE</scope>
</reference>
<name>A0A9N9KLT3_9HELO</name>
<comment type="caution">
    <text evidence="1">The sequence shown here is derived from an EMBL/GenBank/DDBJ whole genome shotgun (WGS) entry which is preliminary data.</text>
</comment>
<dbReference type="SUPFAM" id="SSF52317">
    <property type="entry name" value="Class I glutamine amidotransferase-like"/>
    <property type="match status" value="1"/>
</dbReference>
<evidence type="ECO:0000313" key="1">
    <source>
        <dbReference type="EMBL" id="CAG8949033.1"/>
    </source>
</evidence>
<accession>A0A9N9KLT3</accession>
<dbReference type="AlphaFoldDB" id="A0A9N9KLT3"/>
<gene>
    <name evidence="1" type="ORF">HYFRA_00002161</name>
</gene>
<sequence>MFDLVNEADSTNLIRELYEDDRFILVRCHGAATLLNVKLADGSHLIAGESVTGFRKLLLTDRNGGHYEKSGKAWEPHVVVSSTKKLLWGQNSASAQPLAVEVLKKIKT</sequence>